<keyword evidence="5" id="KW-1185">Reference proteome</keyword>
<keyword evidence="2" id="KW-1194">Viral DNA replication</keyword>
<evidence type="ECO:0000256" key="2">
    <source>
        <dbReference type="ARBA" id="ARBA00023109"/>
    </source>
</evidence>
<dbReference type="InterPro" id="IPR002298">
    <property type="entry name" value="DNA_polymerase_A"/>
</dbReference>
<gene>
    <name evidence="4" type="ORF">KPNN137_17</name>
</gene>
<dbReference type="SUPFAM" id="SSF56672">
    <property type="entry name" value="DNA/RNA polymerases"/>
    <property type="match status" value="1"/>
</dbReference>
<dbReference type="GO" id="GO:0006261">
    <property type="term" value="P:DNA-templated DNA replication"/>
    <property type="evidence" value="ECO:0007669"/>
    <property type="project" value="InterPro"/>
</dbReference>
<keyword evidence="1" id="KW-0235">DNA replication</keyword>
<name>A0A286MML9_9CAUD</name>
<dbReference type="EMBL" id="MF415410">
    <property type="protein sequence ID" value="ASW27245.1"/>
    <property type="molecule type" value="Genomic_DNA"/>
</dbReference>
<dbReference type="GO" id="GO:0003677">
    <property type="term" value="F:DNA binding"/>
    <property type="evidence" value="ECO:0007669"/>
    <property type="project" value="InterPro"/>
</dbReference>
<dbReference type="Gene3D" id="1.10.150.20">
    <property type="entry name" value="5' to 3' exonuclease, C-terminal subdomain"/>
    <property type="match status" value="1"/>
</dbReference>
<dbReference type="PANTHER" id="PTHR10133:SF27">
    <property type="entry name" value="DNA POLYMERASE NU"/>
    <property type="match status" value="1"/>
</dbReference>
<dbReference type="SMART" id="SM00482">
    <property type="entry name" value="POLAc"/>
    <property type="match status" value="1"/>
</dbReference>
<evidence type="ECO:0000259" key="3">
    <source>
        <dbReference type="SMART" id="SM00482"/>
    </source>
</evidence>
<dbReference type="GO" id="GO:0006302">
    <property type="term" value="P:double-strand break repair"/>
    <property type="evidence" value="ECO:0007669"/>
    <property type="project" value="TreeGrafter"/>
</dbReference>
<dbReference type="GO" id="GO:0039693">
    <property type="term" value="P:viral DNA genome replication"/>
    <property type="evidence" value="ECO:0007669"/>
    <property type="project" value="UniProtKB-KW"/>
</dbReference>
<dbReference type="InterPro" id="IPR001098">
    <property type="entry name" value="DNA-dir_DNA_pol_A_palm_dom"/>
</dbReference>
<evidence type="ECO:0000313" key="5">
    <source>
        <dbReference type="Proteomes" id="UP000224019"/>
    </source>
</evidence>
<dbReference type="GO" id="GO:0003887">
    <property type="term" value="F:DNA-directed DNA polymerase activity"/>
    <property type="evidence" value="ECO:0007669"/>
    <property type="project" value="InterPro"/>
</dbReference>
<sequence length="680" mass="77407">MADIINLDYESRARANLKTQGLDQYSRCPDAKVLMAAYSLNNGKVQHADLSRGAKMPAELKEALLDPYVEKWAFNAQFERVMTRRVLGLKTPYKSWRCTMVLAYMLGFTGDLLQIGKQVGLKEDQLKDTDGKRLIKMFCVPQRVTKNNPFEWRNELTDPEEWWGFCRYNIRDVDTEMLIKNRLIKYPILPQEWDLYALDQLINDRGVMIDTEFAQAALDLAERRKPQIIEEMKDITGLQNPNSVSQLVPWLKERGYPFDDVRQDTVKKVIREQEENGVDDEAITVLKARLNSAKNSIAKYKTMIDCAGEDGRFRYSLQFAGASRTNRWAGRRLQTQNLARTPKFLEKVEDLTIANRFIANRELDNLALFAGEPMDALVGCIRSAIIPAPQHKFIVADLSSIESVVIGWLTDCKWFMDTLAAKHDLYQSFAAHWLGIPYEDTLPHRSKAKPATLGAGYRLGGGHLGDDGKKTGLWGYAENMGVHMTQKEAADSVKAFRELCPEIVNAWTQLENCVFQVIRTHRPVKWKCLTIEYTKPFLTIQLPSGRKMYYFRPRIAERQMTVQSGPRKGEKYSTLNFQYEGKIEKSGGSSWGKVFSHGGKLVENIVQALARDVLAEGMKKAHRMGFKIVMHIHDEIVTEVPEDSPLTLADLIGCMAAELPWAPGLPLGAAGWEGYFYRKD</sequence>
<evidence type="ECO:0000313" key="4">
    <source>
        <dbReference type="EMBL" id="ASW27245.1"/>
    </source>
</evidence>
<protein>
    <submittedName>
        <fullName evidence="4">DNA polymerase I</fullName>
    </submittedName>
</protein>
<reference evidence="4 5" key="1">
    <citation type="submission" date="2017-06" db="EMBL/GenBank/DDBJ databases">
        <title>Complete Genome Sequence of the Klebsiella phage YMC15/11/N137_KPN_BP.</title>
        <authorList>
            <person name="Jeon J."/>
            <person name="Yong D."/>
            <person name="Lee K."/>
        </authorList>
    </citation>
    <scope>NUCLEOTIDE SEQUENCE [LARGE SCALE GENOMIC DNA]</scope>
</reference>
<evidence type="ECO:0000256" key="1">
    <source>
        <dbReference type="ARBA" id="ARBA00022705"/>
    </source>
</evidence>
<dbReference type="InterPro" id="IPR043502">
    <property type="entry name" value="DNA/RNA_pol_sf"/>
</dbReference>
<dbReference type="Proteomes" id="UP000224019">
    <property type="component" value="Segment"/>
</dbReference>
<accession>A0A286MML9</accession>
<organism evidence="4 5">
    <name type="scientific">Klebsiella phage KPN N137</name>
    <dbReference type="NCBI Taxonomy" id="2024238"/>
    <lineage>
        <taxon>Viruses</taxon>
        <taxon>Duplodnaviria</taxon>
        <taxon>Heunggongvirae</taxon>
        <taxon>Uroviricota</taxon>
        <taxon>Caudoviricetes</taxon>
        <taxon>Casjensviridae</taxon>
        <taxon>Yonseivirus</taxon>
        <taxon>Yonseivirus N137</taxon>
    </lineage>
</organism>
<feature type="domain" description="DNA-directed DNA polymerase family A palm" evidence="3">
    <location>
        <begin position="381"/>
        <end position="644"/>
    </location>
</feature>
<proteinExistence type="predicted"/>
<dbReference type="PANTHER" id="PTHR10133">
    <property type="entry name" value="DNA POLYMERASE I"/>
    <property type="match status" value="1"/>
</dbReference>